<keyword evidence="3" id="KW-1185">Reference proteome</keyword>
<proteinExistence type="predicted"/>
<comment type="caution">
    <text evidence="2">The sequence shown here is derived from an EMBL/GenBank/DDBJ whole genome shotgun (WGS) entry which is preliminary data.</text>
</comment>
<dbReference type="PROSITE" id="PS51257">
    <property type="entry name" value="PROKAR_LIPOPROTEIN"/>
    <property type="match status" value="1"/>
</dbReference>
<keyword evidence="1" id="KW-0732">Signal</keyword>
<dbReference type="EMBL" id="JAVIZA010000001">
    <property type="protein sequence ID" value="MDR6165874.1"/>
    <property type="molecule type" value="Genomic_DNA"/>
</dbReference>
<evidence type="ECO:0000313" key="2">
    <source>
        <dbReference type="EMBL" id="MDR6165874.1"/>
    </source>
</evidence>
<organism evidence="2 3">
    <name type="scientific">Microbacterium paludicola</name>
    <dbReference type="NCBI Taxonomy" id="300019"/>
    <lineage>
        <taxon>Bacteria</taxon>
        <taxon>Bacillati</taxon>
        <taxon>Actinomycetota</taxon>
        <taxon>Actinomycetes</taxon>
        <taxon>Micrococcales</taxon>
        <taxon>Microbacteriaceae</taxon>
        <taxon>Microbacterium</taxon>
    </lineage>
</organism>
<feature type="chain" id="PRO_5045606683" description="Lipoprotein" evidence="1">
    <location>
        <begin position="26"/>
        <end position="217"/>
    </location>
</feature>
<name>A0ABU1HYU4_9MICO</name>
<evidence type="ECO:0000313" key="3">
    <source>
        <dbReference type="Proteomes" id="UP001260188"/>
    </source>
</evidence>
<dbReference type="Proteomes" id="UP001260188">
    <property type="component" value="Unassembled WGS sequence"/>
</dbReference>
<gene>
    <name evidence="2" type="ORF">QE367_000078</name>
</gene>
<protein>
    <recommendedName>
        <fullName evidence="4">Lipoprotein</fullName>
    </recommendedName>
</protein>
<sequence>MRTTTASTRIVTGMVALVLAGSALVACTSGVDGEGQAAPEGERLAGSFEELLEQYLEGEENPYVIDVLTSAIDTGGITQAQYDEAHRMYTECMVNAGYEEEHKRLASGIIQITPPEMSAEEAQKYIDTAGECADELAPIEALYRAQQGNPDLLSNGEEIVVACFKRNQVVEATYTTTDLAEDLENRFEEAEYDPNDATVQECFSAGGYAVAFEEEEQ</sequence>
<evidence type="ECO:0000256" key="1">
    <source>
        <dbReference type="SAM" id="SignalP"/>
    </source>
</evidence>
<reference evidence="2 3" key="1">
    <citation type="submission" date="2023-08" db="EMBL/GenBank/DDBJ databases">
        <title>Functional and genomic diversity of the sorghum phyllosphere microbiome.</title>
        <authorList>
            <person name="Shade A."/>
        </authorList>
    </citation>
    <scope>NUCLEOTIDE SEQUENCE [LARGE SCALE GENOMIC DNA]</scope>
    <source>
        <strain evidence="2 3">SORGH_AS_0919</strain>
    </source>
</reference>
<feature type="signal peptide" evidence="1">
    <location>
        <begin position="1"/>
        <end position="25"/>
    </location>
</feature>
<accession>A0ABU1HYU4</accession>
<evidence type="ECO:0008006" key="4">
    <source>
        <dbReference type="Google" id="ProtNLM"/>
    </source>
</evidence>